<evidence type="ECO:0000259" key="1">
    <source>
        <dbReference type="PROSITE" id="PS51406"/>
    </source>
</evidence>
<evidence type="ECO:0000313" key="3">
    <source>
        <dbReference type="Proteomes" id="UP001152320"/>
    </source>
</evidence>
<organism evidence="2 3">
    <name type="scientific">Holothuria leucospilota</name>
    <name type="common">Black long sea cucumber</name>
    <name type="synonym">Mertensiothuria leucospilota</name>
    <dbReference type="NCBI Taxonomy" id="206669"/>
    <lineage>
        <taxon>Eukaryota</taxon>
        <taxon>Metazoa</taxon>
        <taxon>Echinodermata</taxon>
        <taxon>Eleutherozoa</taxon>
        <taxon>Echinozoa</taxon>
        <taxon>Holothuroidea</taxon>
        <taxon>Aspidochirotacea</taxon>
        <taxon>Aspidochirotida</taxon>
        <taxon>Holothuriidae</taxon>
        <taxon>Holothuria</taxon>
    </lineage>
</organism>
<reference evidence="2" key="1">
    <citation type="submission" date="2021-10" db="EMBL/GenBank/DDBJ databases">
        <title>Tropical sea cucumber genome reveals ecological adaptation and Cuvierian tubules defense mechanism.</title>
        <authorList>
            <person name="Chen T."/>
        </authorList>
    </citation>
    <scope>NUCLEOTIDE SEQUENCE</scope>
    <source>
        <strain evidence="2">Nanhai2018</strain>
        <tissue evidence="2">Muscle</tissue>
    </source>
</reference>
<comment type="caution">
    <text evidence="2">The sequence shown here is derived from an EMBL/GenBank/DDBJ whole genome shotgun (WGS) entry which is preliminary data.</text>
</comment>
<gene>
    <name evidence="2" type="ORF">HOLleu_23147</name>
</gene>
<dbReference type="Gene3D" id="3.90.215.10">
    <property type="entry name" value="Gamma Fibrinogen, chain A, domain 1"/>
    <property type="match status" value="2"/>
</dbReference>
<dbReference type="SMART" id="SM00186">
    <property type="entry name" value="FBG"/>
    <property type="match status" value="1"/>
</dbReference>
<dbReference type="PANTHER" id="PTHR19143">
    <property type="entry name" value="FIBRINOGEN/TENASCIN/ANGIOPOEITIN"/>
    <property type="match status" value="1"/>
</dbReference>
<name>A0A9Q1H2P6_HOLLE</name>
<dbReference type="PANTHER" id="PTHR19143:SF394">
    <property type="entry name" value="ANGIOPOIETIN-RELATED PROTEIN 3-LIKE"/>
    <property type="match status" value="1"/>
</dbReference>
<evidence type="ECO:0000313" key="2">
    <source>
        <dbReference type="EMBL" id="KAJ8033027.1"/>
    </source>
</evidence>
<dbReference type="AlphaFoldDB" id="A0A9Q1H2P6"/>
<dbReference type="InterPro" id="IPR050373">
    <property type="entry name" value="Fibrinogen_C-term_domain"/>
</dbReference>
<accession>A0A9Q1H2P6</accession>
<proteinExistence type="predicted"/>
<keyword evidence="3" id="KW-1185">Reference proteome</keyword>
<protein>
    <submittedName>
        <fullName evidence="2">Angiopoietin-related protein 7</fullName>
    </submittedName>
</protein>
<dbReference type="InterPro" id="IPR036056">
    <property type="entry name" value="Fibrinogen-like_C"/>
</dbReference>
<dbReference type="EMBL" id="JAIZAY010000011">
    <property type="protein sequence ID" value="KAJ8033027.1"/>
    <property type="molecule type" value="Genomic_DNA"/>
</dbReference>
<sequence>MSKGILNCTGSKVIKCEDDIGHCSKNIDGTVLICGCNSTDTSNFIPMGFTHVNGTRRCYCNEQGTTECVKNDHMNDSSMCNSEVEIANWTCQIDNDGYQTNLTKLPRDCNDLYEDGVRDNGIYCVYPDYLRNSSEPHRKVYCYMGTEGETESWTCQIGNHGYQNGLSKEPRSKPSDCHDLYKDGVRDNGIYCVYPDYLSNSTEPRLKVYCDMTVWPQAGWTVIQRRVNGSVGFNRSWNDYKDGFGEINHEFWLGNENIYNLMYRNNMQLRIDIYKNKEQFCHVIYNSFRIGNETTGYKLLELGNRQGDDGNGFFVFRLRARRIQLRFIKTLWVFCKENEYQPFR</sequence>
<dbReference type="InterPro" id="IPR002181">
    <property type="entry name" value="Fibrinogen_a/b/g_C_dom"/>
</dbReference>
<dbReference type="Pfam" id="PF00147">
    <property type="entry name" value="Fibrinogen_C"/>
    <property type="match status" value="1"/>
</dbReference>
<dbReference type="GO" id="GO:0005615">
    <property type="term" value="C:extracellular space"/>
    <property type="evidence" value="ECO:0007669"/>
    <property type="project" value="TreeGrafter"/>
</dbReference>
<dbReference type="PROSITE" id="PS51406">
    <property type="entry name" value="FIBRINOGEN_C_2"/>
    <property type="match status" value="1"/>
</dbReference>
<dbReference type="InterPro" id="IPR014716">
    <property type="entry name" value="Fibrinogen_a/b/g_C_1"/>
</dbReference>
<dbReference type="SUPFAM" id="SSF56496">
    <property type="entry name" value="Fibrinogen C-terminal domain-like"/>
    <property type="match status" value="2"/>
</dbReference>
<feature type="domain" description="Fibrinogen C-terminal" evidence="1">
    <location>
        <begin position="168"/>
        <end position="311"/>
    </location>
</feature>
<dbReference type="Proteomes" id="UP001152320">
    <property type="component" value="Chromosome 11"/>
</dbReference>